<protein>
    <submittedName>
        <fullName evidence="1">Uncharacterized protein</fullName>
    </submittedName>
</protein>
<organism evidence="1 2">
    <name type="scientific">Ancylobacter defluvii</name>
    <dbReference type="NCBI Taxonomy" id="1282440"/>
    <lineage>
        <taxon>Bacteria</taxon>
        <taxon>Pseudomonadati</taxon>
        <taxon>Pseudomonadota</taxon>
        <taxon>Alphaproteobacteria</taxon>
        <taxon>Hyphomicrobiales</taxon>
        <taxon>Xanthobacteraceae</taxon>
        <taxon>Ancylobacter</taxon>
    </lineage>
</organism>
<proteinExistence type="predicted"/>
<keyword evidence="2" id="KW-1185">Reference proteome</keyword>
<evidence type="ECO:0000313" key="2">
    <source>
        <dbReference type="Proteomes" id="UP001143330"/>
    </source>
</evidence>
<dbReference type="RefSeq" id="WP_271180504.1">
    <property type="nucleotide sequence ID" value="NZ_BSFM01000003.1"/>
</dbReference>
<dbReference type="Proteomes" id="UP001143330">
    <property type="component" value="Unassembled WGS sequence"/>
</dbReference>
<dbReference type="AlphaFoldDB" id="A0A9W6JTT3"/>
<evidence type="ECO:0000313" key="1">
    <source>
        <dbReference type="EMBL" id="GLK82461.1"/>
    </source>
</evidence>
<dbReference type="EMBL" id="BSFM01000003">
    <property type="protein sequence ID" value="GLK82461.1"/>
    <property type="molecule type" value="Genomic_DNA"/>
</dbReference>
<comment type="caution">
    <text evidence="1">The sequence shown here is derived from an EMBL/GenBank/DDBJ whole genome shotgun (WGS) entry which is preliminary data.</text>
</comment>
<name>A0A9W6JTT3_9HYPH</name>
<gene>
    <name evidence="1" type="ORF">GCM10017653_05300</name>
</gene>
<sequence>MVEIVHSAMRILAGFVKQLSGGTLGNGALEAFGRVDALVGRAELVAVRVRSRSGRIHH</sequence>
<reference evidence="1" key="2">
    <citation type="submission" date="2023-01" db="EMBL/GenBank/DDBJ databases">
        <authorList>
            <person name="Sun Q."/>
            <person name="Evtushenko L."/>
        </authorList>
    </citation>
    <scope>NUCLEOTIDE SEQUENCE</scope>
    <source>
        <strain evidence="1">VKM B-2789</strain>
    </source>
</reference>
<accession>A0A9W6JTT3</accession>
<reference evidence="1" key="1">
    <citation type="journal article" date="2014" name="Int. J. Syst. Evol. Microbiol.">
        <title>Complete genome sequence of Corynebacterium casei LMG S-19264T (=DSM 44701T), isolated from a smear-ripened cheese.</title>
        <authorList>
            <consortium name="US DOE Joint Genome Institute (JGI-PGF)"/>
            <person name="Walter F."/>
            <person name="Albersmeier A."/>
            <person name="Kalinowski J."/>
            <person name="Ruckert C."/>
        </authorList>
    </citation>
    <scope>NUCLEOTIDE SEQUENCE</scope>
    <source>
        <strain evidence="1">VKM B-2789</strain>
    </source>
</reference>